<dbReference type="AlphaFoldDB" id="A0A9P5XI85"/>
<sequence>MAPKKSIFRQPNAKHFQLVHRSQRDPLIHDPEAGQHGKSRAELETVLSQSELARDREFNVGEAALYGIHYDDTEYNYMQHLRTVGIQEDNVESILIEAPPSKKNKNKDKMDDLILPQEVLPSGSELPLNYESYQAIPDSITGFQPDMDPHLRQVLRALEEDAFVDDDLEEDFFGELIEGGGRTENDNVQFEFDENGIEGAEDEVGRDDEHGRESRELGWEERFEQFKKNQGKAEQDATSDDEFTSEGGDTIGGLPSISVVGGKGKRRRKGGSDASGYSMSSSSMYRNEALQTLDERFDQIMGKEYSEENDDEAPPVSDETDSDDAPELITSREDFGAMVNEFLYDYEILGRKMKPKLEGDTPTDKLDTIRRALGQDGRVRVIDDDEDNVQDLMAFESTPKEDRWDCETIITTYSNLENHPHIIRVAKSKPVAKISLDPKTGFPLVNGLPSTTNGKTTSRSTNRAEDESDDTETESPAHKHVTISRSRNESKDEKKARKAATKIEQQTRRAEKREMKEKFEAELKNQKRVLANKTQRVKKL</sequence>
<reference evidence="3" key="1">
    <citation type="submission" date="2020-11" db="EMBL/GenBank/DDBJ databases">
        <authorList>
            <consortium name="DOE Joint Genome Institute"/>
            <person name="Ahrendt S."/>
            <person name="Riley R."/>
            <person name="Andreopoulos W."/>
            <person name="Labutti K."/>
            <person name="Pangilinan J."/>
            <person name="Ruiz-Duenas F.J."/>
            <person name="Barrasa J.M."/>
            <person name="Sanchez-Garcia M."/>
            <person name="Camarero S."/>
            <person name="Miyauchi S."/>
            <person name="Serrano A."/>
            <person name="Linde D."/>
            <person name="Babiker R."/>
            <person name="Drula E."/>
            <person name="Ayuso-Fernandez I."/>
            <person name="Pacheco R."/>
            <person name="Padilla G."/>
            <person name="Ferreira P."/>
            <person name="Barriuso J."/>
            <person name="Kellner H."/>
            <person name="Castanera R."/>
            <person name="Alfaro M."/>
            <person name="Ramirez L."/>
            <person name="Pisabarro A.G."/>
            <person name="Kuo A."/>
            <person name="Tritt A."/>
            <person name="Lipzen A."/>
            <person name="He G."/>
            <person name="Yan M."/>
            <person name="Ng V."/>
            <person name="Cullen D."/>
            <person name="Martin F."/>
            <person name="Rosso M.-N."/>
            <person name="Henrissat B."/>
            <person name="Hibbett D."/>
            <person name="Martinez A.T."/>
            <person name="Grigoriev I.V."/>
        </authorList>
    </citation>
    <scope>NUCLEOTIDE SEQUENCE</scope>
    <source>
        <strain evidence="3">MF-IS2</strain>
    </source>
</reference>
<protein>
    <submittedName>
        <fullName evidence="3">Low temperature viability protein</fullName>
    </submittedName>
</protein>
<proteinExistence type="inferred from homology"/>
<evidence type="ECO:0000256" key="1">
    <source>
        <dbReference type="ARBA" id="ARBA00009078"/>
    </source>
</evidence>
<feature type="compositionally biased region" description="Acidic residues" evidence="2">
    <location>
        <begin position="307"/>
        <end position="325"/>
    </location>
</feature>
<evidence type="ECO:0000313" key="4">
    <source>
        <dbReference type="Proteomes" id="UP000807342"/>
    </source>
</evidence>
<feature type="region of interest" description="Disordered" evidence="2">
    <location>
        <begin position="437"/>
        <end position="517"/>
    </location>
</feature>
<dbReference type="GO" id="GO:0000056">
    <property type="term" value="P:ribosomal small subunit export from nucleus"/>
    <property type="evidence" value="ECO:0007669"/>
    <property type="project" value="TreeGrafter"/>
</dbReference>
<feature type="compositionally biased region" description="Basic and acidic residues" evidence="2">
    <location>
        <begin position="505"/>
        <end position="517"/>
    </location>
</feature>
<gene>
    <name evidence="3" type="ORF">P691DRAFT_757323</name>
</gene>
<dbReference type="InterPro" id="IPR007307">
    <property type="entry name" value="Ltv1"/>
</dbReference>
<feature type="compositionally biased region" description="Basic and acidic residues" evidence="2">
    <location>
        <begin position="22"/>
        <end position="41"/>
    </location>
</feature>
<feature type="compositionally biased region" description="Polar residues" evidence="2">
    <location>
        <begin position="448"/>
        <end position="461"/>
    </location>
</feature>
<dbReference type="GO" id="GO:0005829">
    <property type="term" value="C:cytosol"/>
    <property type="evidence" value="ECO:0007669"/>
    <property type="project" value="TreeGrafter"/>
</dbReference>
<feature type="compositionally biased region" description="Acidic residues" evidence="2">
    <location>
        <begin position="196"/>
        <end position="206"/>
    </location>
</feature>
<keyword evidence="4" id="KW-1185">Reference proteome</keyword>
<feature type="compositionally biased region" description="Basic and acidic residues" evidence="2">
    <location>
        <begin position="486"/>
        <end position="495"/>
    </location>
</feature>
<dbReference type="PANTHER" id="PTHR21531">
    <property type="entry name" value="LOW-TEMPERATURE VIABILITY PROTEIN LTV1-RELATED"/>
    <property type="match status" value="1"/>
</dbReference>
<dbReference type="Pfam" id="PF04180">
    <property type="entry name" value="LTV"/>
    <property type="match status" value="1"/>
</dbReference>
<evidence type="ECO:0000256" key="2">
    <source>
        <dbReference type="SAM" id="MobiDB-lite"/>
    </source>
</evidence>
<comment type="similarity">
    <text evidence="1">Belongs to the LTV1 family.</text>
</comment>
<feature type="compositionally biased region" description="Low complexity" evidence="2">
    <location>
        <begin position="272"/>
        <end position="283"/>
    </location>
</feature>
<feature type="region of interest" description="Disordered" evidence="2">
    <location>
        <begin position="21"/>
        <end position="41"/>
    </location>
</feature>
<feature type="region of interest" description="Disordered" evidence="2">
    <location>
        <begin position="305"/>
        <end position="325"/>
    </location>
</feature>
<dbReference type="OrthoDB" id="5852896at2759"/>
<dbReference type="EMBL" id="MU151086">
    <property type="protein sequence ID" value="KAF9451378.1"/>
    <property type="molecule type" value="Genomic_DNA"/>
</dbReference>
<evidence type="ECO:0000313" key="3">
    <source>
        <dbReference type="EMBL" id="KAF9451378.1"/>
    </source>
</evidence>
<dbReference type="PANTHER" id="PTHR21531:SF0">
    <property type="entry name" value="PROTEIN LTV1 HOMOLOG"/>
    <property type="match status" value="1"/>
</dbReference>
<feature type="compositionally biased region" description="Basic and acidic residues" evidence="2">
    <location>
        <begin position="207"/>
        <end position="235"/>
    </location>
</feature>
<organism evidence="3 4">
    <name type="scientific">Macrolepiota fuliginosa MF-IS2</name>
    <dbReference type="NCBI Taxonomy" id="1400762"/>
    <lineage>
        <taxon>Eukaryota</taxon>
        <taxon>Fungi</taxon>
        <taxon>Dikarya</taxon>
        <taxon>Basidiomycota</taxon>
        <taxon>Agaricomycotina</taxon>
        <taxon>Agaricomycetes</taxon>
        <taxon>Agaricomycetidae</taxon>
        <taxon>Agaricales</taxon>
        <taxon>Agaricineae</taxon>
        <taxon>Agaricaceae</taxon>
        <taxon>Macrolepiota</taxon>
    </lineage>
</organism>
<accession>A0A9P5XI85</accession>
<dbReference type="Proteomes" id="UP000807342">
    <property type="component" value="Unassembled WGS sequence"/>
</dbReference>
<name>A0A9P5XI85_9AGAR</name>
<dbReference type="GO" id="GO:0042274">
    <property type="term" value="P:ribosomal small subunit biogenesis"/>
    <property type="evidence" value="ECO:0007669"/>
    <property type="project" value="InterPro"/>
</dbReference>
<dbReference type="GO" id="GO:0005634">
    <property type="term" value="C:nucleus"/>
    <property type="evidence" value="ECO:0007669"/>
    <property type="project" value="TreeGrafter"/>
</dbReference>
<dbReference type="GO" id="GO:0030688">
    <property type="term" value="C:preribosome, small subunit precursor"/>
    <property type="evidence" value="ECO:0007669"/>
    <property type="project" value="TreeGrafter"/>
</dbReference>
<feature type="region of interest" description="Disordered" evidence="2">
    <location>
        <begin position="196"/>
        <end position="283"/>
    </location>
</feature>
<comment type="caution">
    <text evidence="3">The sequence shown here is derived from an EMBL/GenBank/DDBJ whole genome shotgun (WGS) entry which is preliminary data.</text>
</comment>